<dbReference type="InterPro" id="IPR050121">
    <property type="entry name" value="Cytochrome_P450_monoxygenase"/>
</dbReference>
<dbReference type="SUPFAM" id="SSF48264">
    <property type="entry name" value="Cytochrome P450"/>
    <property type="match status" value="1"/>
</dbReference>
<dbReference type="OrthoDB" id="3934656at2759"/>
<dbReference type="Pfam" id="PF00067">
    <property type="entry name" value="p450"/>
    <property type="match status" value="2"/>
</dbReference>
<dbReference type="InterPro" id="IPR001128">
    <property type="entry name" value="Cyt_P450"/>
</dbReference>
<evidence type="ECO:0000256" key="2">
    <source>
        <dbReference type="ARBA" id="ARBA00023002"/>
    </source>
</evidence>
<dbReference type="AlphaFoldDB" id="S7ZYX9"/>
<evidence type="ECO:0000313" key="5">
    <source>
        <dbReference type="Proteomes" id="UP000015100"/>
    </source>
</evidence>
<keyword evidence="3" id="KW-0812">Transmembrane</keyword>
<protein>
    <recommendedName>
        <fullName evidence="6">Cytochrome P450</fullName>
    </recommendedName>
</protein>
<proteinExistence type="inferred from homology"/>
<dbReference type="PANTHER" id="PTHR24305:SF96">
    <property type="entry name" value="CYTOCHROME P450 MONOOXYGENASE STCB-RELATED"/>
    <property type="match status" value="1"/>
</dbReference>
<accession>S7ZYX9</accession>
<keyword evidence="5" id="KW-1185">Reference proteome</keyword>
<dbReference type="GO" id="GO:0004497">
    <property type="term" value="F:monooxygenase activity"/>
    <property type="evidence" value="ECO:0007669"/>
    <property type="project" value="InterPro"/>
</dbReference>
<reference evidence="4 5" key="1">
    <citation type="journal article" date="2013" name="PLoS Genet.">
        <title>Genomic mechanisms accounting for the adaptation to parasitism in nematode-trapping fungi.</title>
        <authorList>
            <person name="Meerupati T."/>
            <person name="Andersson K.M."/>
            <person name="Friman E."/>
            <person name="Kumar D."/>
            <person name="Tunlid A."/>
            <person name="Ahren D."/>
        </authorList>
    </citation>
    <scope>NUCLEOTIDE SEQUENCE [LARGE SCALE GENOMIC DNA]</scope>
    <source>
        <strain evidence="4 5">CBS 200.50</strain>
    </source>
</reference>
<dbReference type="eggNOG" id="KOG0158">
    <property type="taxonomic scope" value="Eukaryota"/>
</dbReference>
<evidence type="ECO:0000313" key="4">
    <source>
        <dbReference type="EMBL" id="EPS35654.1"/>
    </source>
</evidence>
<sequence length="317" mass="36232">MKLHLMSPQLISELGFQHAIIIIAVAVIFYLFTNALYQIYFSPLSKIPGPWYAAVSRLWVRSRALKGRLIFDAHALHERYGRYVRISPVISSGEDLGIAFITDHDLYKRRRKAYGNAFSNSNVRLLEPVVRKHIDSCMKKVKREVEGARTPDLKMWAQLLAADIIGEISYGVDFKMLENEKLDTFLQDTTSFFVTMAMRGQFPHEVQGCKGGEPRPTLFSKIFGLMDNPSVKHSLTMEEVKAEAFINNLTGSHTTPSTATFIIWEIFRNEDIRTKLEQELIEFNVSKEGIMDETLQKLPYLSLILKEGLRLYAAAQH</sequence>
<evidence type="ECO:0000256" key="1">
    <source>
        <dbReference type="ARBA" id="ARBA00010617"/>
    </source>
</evidence>
<gene>
    <name evidence="4" type="ORF">H072_10923</name>
</gene>
<dbReference type="GO" id="GO:0016705">
    <property type="term" value="F:oxidoreductase activity, acting on paired donors, with incorporation or reduction of molecular oxygen"/>
    <property type="evidence" value="ECO:0007669"/>
    <property type="project" value="InterPro"/>
</dbReference>
<comment type="similarity">
    <text evidence="1">Belongs to the cytochrome P450 family.</text>
</comment>
<evidence type="ECO:0000256" key="3">
    <source>
        <dbReference type="SAM" id="Phobius"/>
    </source>
</evidence>
<dbReference type="Gene3D" id="1.10.630.10">
    <property type="entry name" value="Cytochrome P450"/>
    <property type="match status" value="1"/>
</dbReference>
<organism evidence="4 5">
    <name type="scientific">Dactylellina haptotyla (strain CBS 200.50)</name>
    <name type="common">Nematode-trapping fungus</name>
    <name type="synonym">Monacrosporium haptotylum</name>
    <dbReference type="NCBI Taxonomy" id="1284197"/>
    <lineage>
        <taxon>Eukaryota</taxon>
        <taxon>Fungi</taxon>
        <taxon>Dikarya</taxon>
        <taxon>Ascomycota</taxon>
        <taxon>Pezizomycotina</taxon>
        <taxon>Orbiliomycetes</taxon>
        <taxon>Orbiliales</taxon>
        <taxon>Orbiliaceae</taxon>
        <taxon>Dactylellina</taxon>
    </lineage>
</organism>
<dbReference type="EMBL" id="AQGS01001087">
    <property type="protein sequence ID" value="EPS35654.1"/>
    <property type="molecule type" value="Genomic_DNA"/>
</dbReference>
<keyword evidence="3" id="KW-0472">Membrane</keyword>
<dbReference type="PANTHER" id="PTHR24305">
    <property type="entry name" value="CYTOCHROME P450"/>
    <property type="match status" value="1"/>
</dbReference>
<evidence type="ECO:0008006" key="6">
    <source>
        <dbReference type="Google" id="ProtNLM"/>
    </source>
</evidence>
<keyword evidence="2" id="KW-0560">Oxidoreductase</keyword>
<keyword evidence="3" id="KW-1133">Transmembrane helix</keyword>
<dbReference type="GO" id="GO:0005506">
    <property type="term" value="F:iron ion binding"/>
    <property type="evidence" value="ECO:0007669"/>
    <property type="project" value="InterPro"/>
</dbReference>
<dbReference type="STRING" id="1284197.S7ZYX9"/>
<dbReference type="InterPro" id="IPR036396">
    <property type="entry name" value="Cyt_P450_sf"/>
</dbReference>
<dbReference type="GO" id="GO:0020037">
    <property type="term" value="F:heme binding"/>
    <property type="evidence" value="ECO:0007669"/>
    <property type="project" value="InterPro"/>
</dbReference>
<reference evidence="5" key="2">
    <citation type="submission" date="2013-04" db="EMBL/GenBank/DDBJ databases">
        <title>Genomic mechanisms accounting for the adaptation to parasitism in nematode-trapping fungi.</title>
        <authorList>
            <person name="Ahren D.G."/>
        </authorList>
    </citation>
    <scope>NUCLEOTIDE SEQUENCE [LARGE SCALE GENOMIC DNA]</scope>
    <source>
        <strain evidence="5">CBS 200.50</strain>
    </source>
</reference>
<dbReference type="HOGENOM" id="CLU_001570_14_2_1"/>
<feature type="transmembrane region" description="Helical" evidence="3">
    <location>
        <begin position="15"/>
        <end position="37"/>
    </location>
</feature>
<dbReference type="Proteomes" id="UP000015100">
    <property type="component" value="Unassembled WGS sequence"/>
</dbReference>
<comment type="caution">
    <text evidence="4">The sequence shown here is derived from an EMBL/GenBank/DDBJ whole genome shotgun (WGS) entry which is preliminary data.</text>
</comment>
<name>S7ZYX9_DACHA</name>